<keyword evidence="1" id="KW-0732">Signal</keyword>
<sequence length="241" mass="28414">MKKLVIPLIIILSFNTNISAQTPVEDQLGSWFTYGGTYKISDKFSVSNVVQSWHYEVAQNFNFLFTNIAVNYHVSPKLTTSFSYGWMDIDNGFNKVGDHTYENRLYEQIGYKHKIAKLPIDHRFRLEQRFLDRPVPREDVMHNRFRYRLGTKVTLNKTFFLRFNNEYIWTIQTKKNDGFDENRAYGALGINIFKSANIQVGYLNRKIKGMNLHRLQFSLFYKADLRSKPQKIASLNKKTKQ</sequence>
<dbReference type="RefSeq" id="WP_148544578.1">
    <property type="nucleotide sequence ID" value="NZ_VSDQ01000718.1"/>
</dbReference>
<evidence type="ECO:0000313" key="2">
    <source>
        <dbReference type="EMBL" id="TYA71592.1"/>
    </source>
</evidence>
<protein>
    <submittedName>
        <fullName evidence="2">DUF2490 domain-containing protein</fullName>
    </submittedName>
</protein>
<dbReference type="InterPro" id="IPR019619">
    <property type="entry name" value="DUF2490"/>
</dbReference>
<keyword evidence="3" id="KW-1185">Reference proteome</keyword>
<accession>A0A5D0HQD4</accession>
<proteinExistence type="predicted"/>
<dbReference type="Proteomes" id="UP000323930">
    <property type="component" value="Unassembled WGS sequence"/>
</dbReference>
<feature type="chain" id="PRO_5022745502" evidence="1">
    <location>
        <begin position="21"/>
        <end position="241"/>
    </location>
</feature>
<comment type="caution">
    <text evidence="2">The sequence shown here is derived from an EMBL/GenBank/DDBJ whole genome shotgun (WGS) entry which is preliminary data.</text>
</comment>
<gene>
    <name evidence="2" type="ORF">FUA24_18625</name>
</gene>
<dbReference type="EMBL" id="VSDQ01000718">
    <property type="protein sequence ID" value="TYA71592.1"/>
    <property type="molecule type" value="Genomic_DNA"/>
</dbReference>
<dbReference type="Pfam" id="PF10677">
    <property type="entry name" value="DUF2490"/>
    <property type="match status" value="1"/>
</dbReference>
<name>A0A5D0HQD4_9FLAO</name>
<reference evidence="2 3" key="1">
    <citation type="submission" date="2019-08" db="EMBL/GenBank/DDBJ databases">
        <title>Seonamhaeicola sediminis sp. nov., isolated from marine sediment.</title>
        <authorList>
            <person name="Cao W.R."/>
        </authorList>
    </citation>
    <scope>NUCLEOTIDE SEQUENCE [LARGE SCALE GENOMIC DNA]</scope>
    <source>
        <strain evidence="2 3">B011</strain>
    </source>
</reference>
<evidence type="ECO:0000313" key="3">
    <source>
        <dbReference type="Proteomes" id="UP000323930"/>
    </source>
</evidence>
<organism evidence="2 3">
    <name type="scientific">Seonamhaeicola marinus</name>
    <dbReference type="NCBI Taxonomy" id="1912246"/>
    <lineage>
        <taxon>Bacteria</taxon>
        <taxon>Pseudomonadati</taxon>
        <taxon>Bacteroidota</taxon>
        <taxon>Flavobacteriia</taxon>
        <taxon>Flavobacteriales</taxon>
        <taxon>Flavobacteriaceae</taxon>
    </lineage>
</organism>
<dbReference type="AlphaFoldDB" id="A0A5D0HQD4"/>
<evidence type="ECO:0000256" key="1">
    <source>
        <dbReference type="SAM" id="SignalP"/>
    </source>
</evidence>
<dbReference type="OrthoDB" id="1118734at2"/>
<feature type="signal peptide" evidence="1">
    <location>
        <begin position="1"/>
        <end position="20"/>
    </location>
</feature>